<proteinExistence type="inferred from homology"/>
<dbReference type="Proteomes" id="UP000313231">
    <property type="component" value="Unassembled WGS sequence"/>
</dbReference>
<gene>
    <name evidence="2" type="ORF">FHP29_15615</name>
</gene>
<organism evidence="2 3">
    <name type="scientific">Nocardioides albidus</name>
    <dbReference type="NCBI Taxonomy" id="1517589"/>
    <lineage>
        <taxon>Bacteria</taxon>
        <taxon>Bacillati</taxon>
        <taxon>Actinomycetota</taxon>
        <taxon>Actinomycetes</taxon>
        <taxon>Propionibacteriales</taxon>
        <taxon>Nocardioidaceae</taxon>
        <taxon>Nocardioides</taxon>
    </lineage>
</organism>
<evidence type="ECO:0000313" key="3">
    <source>
        <dbReference type="Proteomes" id="UP000313231"/>
    </source>
</evidence>
<keyword evidence="2" id="KW-0503">Monooxygenase</keyword>
<keyword evidence="2" id="KW-0560">Oxidoreductase</keyword>
<evidence type="ECO:0000313" key="2">
    <source>
        <dbReference type="EMBL" id="TNM38647.1"/>
    </source>
</evidence>
<keyword evidence="3" id="KW-1185">Reference proteome</keyword>
<name>A0A5C4VS38_9ACTN</name>
<dbReference type="EMBL" id="VDMP01000025">
    <property type="protein sequence ID" value="TNM38647.1"/>
    <property type="molecule type" value="Genomic_DNA"/>
</dbReference>
<sequence length="122" mass="13390">MTNHTPGGLPPIADPVGPVVQAGELADAVAEAVRIDNDDKRVDVRSRGSYVRIEVEGGECILRRTTIEEQLGRPFKMRDLEVSMPSFVGRIETGTEQFRFWLGQRPGAAQTDTEPTTQEVPA</sequence>
<dbReference type="Pfam" id="PF02406">
    <property type="entry name" value="MmoB_DmpM"/>
    <property type="match status" value="1"/>
</dbReference>
<accession>A0A5C4VS38</accession>
<evidence type="ECO:0000256" key="1">
    <source>
        <dbReference type="ARBA" id="ARBA00006313"/>
    </source>
</evidence>
<dbReference type="InterPro" id="IPR036889">
    <property type="entry name" value="mOase_MmoB_DmpM_sf"/>
</dbReference>
<dbReference type="InterPro" id="IPR003454">
    <property type="entry name" value="MOase_MmoB_DmpM"/>
</dbReference>
<dbReference type="AlphaFoldDB" id="A0A5C4VS38"/>
<protein>
    <submittedName>
        <fullName evidence="2">Monooxygenase</fullName>
    </submittedName>
</protein>
<dbReference type="GO" id="GO:0004497">
    <property type="term" value="F:monooxygenase activity"/>
    <property type="evidence" value="ECO:0007669"/>
    <property type="project" value="UniProtKB-KW"/>
</dbReference>
<comment type="similarity">
    <text evidence="1">Belongs to the TmoD/XamoD family.</text>
</comment>
<dbReference type="Gene3D" id="3.90.56.10">
    <property type="entry name" value="Monooxygenase component MmoB/DmpM"/>
    <property type="match status" value="1"/>
</dbReference>
<reference evidence="2 3" key="1">
    <citation type="journal article" date="2016" name="Int. J. Syst. Evol. Microbiol.">
        <title>Nocardioides albidus sp. nov., an actinobacterium isolated from garden soil.</title>
        <authorList>
            <person name="Singh H."/>
            <person name="Du J."/>
            <person name="Trinh H."/>
            <person name="Won K."/>
            <person name="Yang J.E."/>
            <person name="Yin C."/>
            <person name="Kook M."/>
            <person name="Yi T.H."/>
        </authorList>
    </citation>
    <scope>NUCLEOTIDE SEQUENCE [LARGE SCALE GENOMIC DNA]</scope>
    <source>
        <strain evidence="2 3">CCTCC AB 2015297</strain>
    </source>
</reference>
<dbReference type="RefSeq" id="WP_139623759.1">
    <property type="nucleotide sequence ID" value="NZ_VDMP01000025.1"/>
</dbReference>
<dbReference type="SUPFAM" id="SSF56029">
    <property type="entry name" value="Monooxygenase (hydroxylase) regulatory protein"/>
    <property type="match status" value="1"/>
</dbReference>
<dbReference type="OrthoDB" id="9805636at2"/>
<comment type="caution">
    <text evidence="2">The sequence shown here is derived from an EMBL/GenBank/DDBJ whole genome shotgun (WGS) entry which is preliminary data.</text>
</comment>